<comment type="caution">
    <text evidence="2">The sequence shown here is derived from an EMBL/GenBank/DDBJ whole genome shotgun (WGS) entry which is preliminary data.</text>
</comment>
<sequence>MAGLREGGNEPPGSLKPSKAPCKADLNNFKGKIVPGLVIGVPGPLIERTSALPTELSEDHPEGLPQRASKVVSKVIQLAAAIHNDRSDETDRTAVFCASSRLPEALAHIDSLINVDMLSSVRPDVTNKCWLQSL</sequence>
<evidence type="ECO:0000256" key="1">
    <source>
        <dbReference type="SAM" id="MobiDB-lite"/>
    </source>
</evidence>
<keyword evidence="3" id="KW-1185">Reference proteome</keyword>
<reference evidence="2 3" key="1">
    <citation type="journal article" date="2022" name="Allergy">
        <title>Genome assembly and annotation of Periplaneta americana reveal a comprehensive cockroach allergen profile.</title>
        <authorList>
            <person name="Wang L."/>
            <person name="Xiong Q."/>
            <person name="Saelim N."/>
            <person name="Wang L."/>
            <person name="Nong W."/>
            <person name="Wan A.T."/>
            <person name="Shi M."/>
            <person name="Liu X."/>
            <person name="Cao Q."/>
            <person name="Hui J.H.L."/>
            <person name="Sookrung N."/>
            <person name="Leung T.F."/>
            <person name="Tungtrongchitr A."/>
            <person name="Tsui S.K.W."/>
        </authorList>
    </citation>
    <scope>NUCLEOTIDE SEQUENCE [LARGE SCALE GENOMIC DNA]</scope>
    <source>
        <strain evidence="2">PWHHKU_190912</strain>
    </source>
</reference>
<dbReference type="Proteomes" id="UP001148838">
    <property type="component" value="Unassembled WGS sequence"/>
</dbReference>
<evidence type="ECO:0000313" key="2">
    <source>
        <dbReference type="EMBL" id="KAJ4435445.1"/>
    </source>
</evidence>
<organism evidence="2 3">
    <name type="scientific">Periplaneta americana</name>
    <name type="common">American cockroach</name>
    <name type="synonym">Blatta americana</name>
    <dbReference type="NCBI Taxonomy" id="6978"/>
    <lineage>
        <taxon>Eukaryota</taxon>
        <taxon>Metazoa</taxon>
        <taxon>Ecdysozoa</taxon>
        <taxon>Arthropoda</taxon>
        <taxon>Hexapoda</taxon>
        <taxon>Insecta</taxon>
        <taxon>Pterygota</taxon>
        <taxon>Neoptera</taxon>
        <taxon>Polyneoptera</taxon>
        <taxon>Dictyoptera</taxon>
        <taxon>Blattodea</taxon>
        <taxon>Blattoidea</taxon>
        <taxon>Blattidae</taxon>
        <taxon>Blattinae</taxon>
        <taxon>Periplaneta</taxon>
    </lineage>
</organism>
<accession>A0ABQ8SMQ9</accession>
<proteinExistence type="predicted"/>
<feature type="region of interest" description="Disordered" evidence="1">
    <location>
        <begin position="1"/>
        <end position="21"/>
    </location>
</feature>
<protein>
    <submittedName>
        <fullName evidence="2">Uncharacterized protein</fullName>
    </submittedName>
</protein>
<gene>
    <name evidence="2" type="ORF">ANN_18060</name>
</gene>
<name>A0ABQ8SMQ9_PERAM</name>
<evidence type="ECO:0000313" key="3">
    <source>
        <dbReference type="Proteomes" id="UP001148838"/>
    </source>
</evidence>
<dbReference type="EMBL" id="JAJSOF020000023">
    <property type="protein sequence ID" value="KAJ4435445.1"/>
    <property type="molecule type" value="Genomic_DNA"/>
</dbReference>